<sequence>MASITCLKMFVLAIMVGLALGKNFSPPAARHRFSRDTTHDIGARHSASVAAGSLVMRKNRNRTVSEDHIFYENYQISFSWADSSTPHELLARDGNIIKRAPGSSPDEPVFRLPSCLGCIEALNEPGKVTIDTLSTDYLERQMLTQAVDLLNKCVFYTSVPRPFMDLQEWYDRRALGGADDHPGLSKIATDYACRNNLLTIWVRATLTCFLAMLTCVSPQNMYSGANDVTNAPQRPFSRNYWEVYTAGSWLNFLVQQGQQFTYFENMSRAMARRCGGVVCPSGFSTDAMTMRPKNLKKYGFIWGTVEWPTLLARYRSGGSYAPQKLISIDAANPRDQYYLDFETQEVISTVSKRDPNYLDMDGLLGKRATCDANLNYEPPDEDWFG</sequence>
<name>A0ABR1SQ91_9PEZI</name>
<comment type="caution">
    <text evidence="2">The sequence shown here is derived from an EMBL/GenBank/DDBJ whole genome shotgun (WGS) entry which is preliminary data.</text>
</comment>
<keyword evidence="3" id="KW-1185">Reference proteome</keyword>
<accession>A0ABR1SQ91</accession>
<reference evidence="2 3" key="1">
    <citation type="submission" date="2023-01" db="EMBL/GenBank/DDBJ databases">
        <title>Analysis of 21 Apiospora genomes using comparative genomics revels a genus with tremendous synthesis potential of carbohydrate active enzymes and secondary metabolites.</title>
        <authorList>
            <person name="Sorensen T."/>
        </authorList>
    </citation>
    <scope>NUCLEOTIDE SEQUENCE [LARGE SCALE GENOMIC DNA]</scope>
    <source>
        <strain evidence="2 3">CBS 20057</strain>
    </source>
</reference>
<feature type="signal peptide" evidence="1">
    <location>
        <begin position="1"/>
        <end position="21"/>
    </location>
</feature>
<evidence type="ECO:0000313" key="3">
    <source>
        <dbReference type="Proteomes" id="UP001396898"/>
    </source>
</evidence>
<dbReference type="EMBL" id="JAQQWI010000004">
    <property type="protein sequence ID" value="KAK8036497.1"/>
    <property type="molecule type" value="Genomic_DNA"/>
</dbReference>
<evidence type="ECO:0000256" key="1">
    <source>
        <dbReference type="SAM" id="SignalP"/>
    </source>
</evidence>
<feature type="chain" id="PRO_5047207309" evidence="1">
    <location>
        <begin position="22"/>
        <end position="385"/>
    </location>
</feature>
<gene>
    <name evidence="2" type="ORF">PG991_001634</name>
</gene>
<proteinExistence type="predicted"/>
<evidence type="ECO:0000313" key="2">
    <source>
        <dbReference type="EMBL" id="KAK8036497.1"/>
    </source>
</evidence>
<protein>
    <submittedName>
        <fullName evidence="2">Uncharacterized protein</fullName>
    </submittedName>
</protein>
<dbReference type="Proteomes" id="UP001396898">
    <property type="component" value="Unassembled WGS sequence"/>
</dbReference>
<organism evidence="2 3">
    <name type="scientific">Apiospora marii</name>
    <dbReference type="NCBI Taxonomy" id="335849"/>
    <lineage>
        <taxon>Eukaryota</taxon>
        <taxon>Fungi</taxon>
        <taxon>Dikarya</taxon>
        <taxon>Ascomycota</taxon>
        <taxon>Pezizomycotina</taxon>
        <taxon>Sordariomycetes</taxon>
        <taxon>Xylariomycetidae</taxon>
        <taxon>Amphisphaeriales</taxon>
        <taxon>Apiosporaceae</taxon>
        <taxon>Apiospora</taxon>
    </lineage>
</organism>
<keyword evidence="1" id="KW-0732">Signal</keyword>